<dbReference type="PRINTS" id="PR00419">
    <property type="entry name" value="ADXRDTASE"/>
</dbReference>
<dbReference type="Gene3D" id="3.50.50.60">
    <property type="entry name" value="FAD/NAD(P)-binding domain"/>
    <property type="match status" value="2"/>
</dbReference>
<evidence type="ECO:0000256" key="5">
    <source>
        <dbReference type="ARBA" id="ARBA00023014"/>
    </source>
</evidence>
<dbReference type="SMART" id="SM00928">
    <property type="entry name" value="NADH_4Fe-4S"/>
    <property type="match status" value="1"/>
</dbReference>
<dbReference type="FunFam" id="1.20.1440.230:FF:000001">
    <property type="entry name" value="Mitochondrial NADH dehydrogenase flavoprotein 1"/>
    <property type="match status" value="1"/>
</dbReference>
<dbReference type="SUPFAM" id="SSF142984">
    <property type="entry name" value="Nqo1 middle domain-like"/>
    <property type="match status" value="1"/>
</dbReference>
<dbReference type="GO" id="GO:0004324">
    <property type="term" value="F:ferredoxin-NADP+ reductase activity"/>
    <property type="evidence" value="ECO:0007669"/>
    <property type="project" value="UniProtKB-EC"/>
</dbReference>
<evidence type="ECO:0000256" key="1">
    <source>
        <dbReference type="ARBA" id="ARBA00007523"/>
    </source>
</evidence>
<dbReference type="SUPFAM" id="SSF46548">
    <property type="entry name" value="alpha-helical ferredoxin"/>
    <property type="match status" value="1"/>
</dbReference>
<keyword evidence="3" id="KW-0479">Metal-binding</keyword>
<dbReference type="InterPro" id="IPR037225">
    <property type="entry name" value="Nuo51_FMN-bd_sf"/>
</dbReference>
<accession>A0A644X8X8</accession>
<dbReference type="InterPro" id="IPR036188">
    <property type="entry name" value="FAD/NAD-bd_sf"/>
</dbReference>
<dbReference type="FunFam" id="3.40.50.11540:FF:000001">
    <property type="entry name" value="NADH dehydrogenase [ubiquinone] flavoprotein 1, mitochondrial"/>
    <property type="match status" value="1"/>
</dbReference>
<evidence type="ECO:0000256" key="3">
    <source>
        <dbReference type="ARBA" id="ARBA00022723"/>
    </source>
</evidence>
<keyword evidence="2" id="KW-0004">4Fe-4S</keyword>
<evidence type="ECO:0000256" key="2">
    <source>
        <dbReference type="ARBA" id="ARBA00022485"/>
    </source>
</evidence>
<dbReference type="InterPro" id="IPR023753">
    <property type="entry name" value="FAD/NAD-binding_dom"/>
</dbReference>
<dbReference type="Gene3D" id="3.40.30.10">
    <property type="entry name" value="Glutaredoxin"/>
    <property type="match status" value="1"/>
</dbReference>
<evidence type="ECO:0000256" key="4">
    <source>
        <dbReference type="ARBA" id="ARBA00023004"/>
    </source>
</evidence>
<keyword evidence="4" id="KW-0408">Iron</keyword>
<reference evidence="7" key="1">
    <citation type="submission" date="2019-08" db="EMBL/GenBank/DDBJ databases">
        <authorList>
            <person name="Kucharzyk K."/>
            <person name="Murdoch R.W."/>
            <person name="Higgins S."/>
            <person name="Loffler F."/>
        </authorList>
    </citation>
    <scope>NUCLEOTIDE SEQUENCE</scope>
</reference>
<keyword evidence="5" id="KW-0411">Iron-sulfur</keyword>
<gene>
    <name evidence="7" type="ORF">SDC9_58872</name>
</gene>
<comment type="similarity">
    <text evidence="1">Belongs to the complex I 51 kDa subunit family.</text>
</comment>
<keyword evidence="7" id="KW-0560">Oxidoreductase</keyword>
<dbReference type="Pfam" id="PF07992">
    <property type="entry name" value="Pyr_redox_2"/>
    <property type="match status" value="1"/>
</dbReference>
<dbReference type="InterPro" id="IPR036249">
    <property type="entry name" value="Thioredoxin-like_sf"/>
</dbReference>
<evidence type="ECO:0000259" key="6">
    <source>
        <dbReference type="SMART" id="SM00928"/>
    </source>
</evidence>
<organism evidence="7">
    <name type="scientific">bioreactor metagenome</name>
    <dbReference type="NCBI Taxonomy" id="1076179"/>
    <lineage>
        <taxon>unclassified sequences</taxon>
        <taxon>metagenomes</taxon>
        <taxon>ecological metagenomes</taxon>
    </lineage>
</organism>
<dbReference type="SUPFAM" id="SSF142019">
    <property type="entry name" value="Nqo1 FMN-binding domain-like"/>
    <property type="match status" value="1"/>
</dbReference>
<dbReference type="SUPFAM" id="SSF52833">
    <property type="entry name" value="Thioredoxin-like"/>
    <property type="match status" value="1"/>
</dbReference>
<dbReference type="SUPFAM" id="SSF51971">
    <property type="entry name" value="Nucleotide-binding domain"/>
    <property type="match status" value="1"/>
</dbReference>
<sequence length="1050" mass="114172">MNRLLDRLQHEGQQSMYPSHPSIAVGMGTCGIGSGAAEVYAAFKKEIESRNLHVSLRSVGCFGCCSEEPLVSLYLPAKPLVWLSKVEVADVPLILDSLVEGEYFKPKALCKITEWDHHLAFHPYGEGFEELMHWHEVPFFHAQKKLVLRDAGLIDPANIAEYVAVGGYRSLEKVIGGMSRSEVLAEVKDSKLRGRGGAGFSTGMKWELMAKEPGDPKFLICNADEGDPGAYMNRNEMESDPHMLIEGMAIAGYATGAQEGIVYVRAEYPLAVDRLRVAIDQAYQMGLLGDDILGRRFSFNLSVVEGAGAFVCGEETALIASLEGKAGRARVKPPFPSQKGFLGRPTTINNLETWCNIPLIIGKGSAWFARIGNPASPGTKVFSLVGKVKNTGLVELPLGEKLTTLIYEAGGGSVNVNKKIKAVQSGGPSGGCIPARLFGSSIDYESLGALGAIMGSGGMVVMDSDNCMVDSARYFLEFTTKESCGTCTPCREGLSQALALVSGICEGEGKEEDLQTLKELGLHISDTALCGLGQSAMNPVLTTLNYFSEEYESHIKRHKCEAGTCETLVGELCSNSCPLAMRIPSYIALLKEDRLVEAFTSTLEDNPLPGTLGRICHFHCQMRCRRDDLDGPVHQGELHRYLADTLYKMGQEQDVYQGLLGRMPAQTNKRIAIIGAGPAGLSAAFYLRRLGHEVTIYDEHQKAGGVLRYGIPNYRLPKEVLEKELELYTTLGVRFALGKALGRDVQLPSLQADSDAVILALGSYHHANLDLAGSEGPGYLQGTEVLRLLSEGLQADVGRQVVILGGGNVAIDVARSLWRTGCNVTVAYRRGRDEMPANRSEIEEAFAEGITFVFDVAPSQVLRGADGRIRGLEVHQLQLGSYDLSGRRQRTESEKKSVLDCDTVIAAIGERVDTPLLTRLGLSVSKHGYLEATHYGYRTNLENVWAIGDVITGPSTAAQAMGQGKEVARIIDRTLMGIDRFDTLFTTFSYDNTVGKTLYEGKAINAVKLAPKDRHLSFAEVNRGYTGRQARMEAARCLRCDIKIQEVSNG</sequence>
<dbReference type="Gene3D" id="3.10.20.600">
    <property type="match status" value="1"/>
</dbReference>
<dbReference type="GO" id="GO:0008137">
    <property type="term" value="F:NADH dehydrogenase (ubiquinone) activity"/>
    <property type="evidence" value="ECO:0007669"/>
    <property type="project" value="InterPro"/>
</dbReference>
<dbReference type="Pfam" id="PF14691">
    <property type="entry name" value="Fer4_20"/>
    <property type="match status" value="1"/>
</dbReference>
<dbReference type="InterPro" id="IPR011538">
    <property type="entry name" value="Nuo51_FMN-bd"/>
</dbReference>
<dbReference type="InterPro" id="IPR028261">
    <property type="entry name" value="DPD_II"/>
</dbReference>
<dbReference type="PANTHER" id="PTHR43578:SF3">
    <property type="entry name" value="NADH-QUINONE OXIDOREDUCTASE SUBUNIT F"/>
    <property type="match status" value="1"/>
</dbReference>
<dbReference type="InterPro" id="IPR019575">
    <property type="entry name" value="Nuop51_4Fe4S-bd"/>
</dbReference>
<dbReference type="GO" id="GO:0051539">
    <property type="term" value="F:4 iron, 4 sulfur cluster binding"/>
    <property type="evidence" value="ECO:0007669"/>
    <property type="project" value="UniProtKB-KW"/>
</dbReference>
<dbReference type="Gene3D" id="1.20.1440.230">
    <property type="entry name" value="NADH-ubiquinone oxidoreductase 51kDa subunit, iron-sulphur binding domain"/>
    <property type="match status" value="1"/>
</dbReference>
<dbReference type="InterPro" id="IPR001949">
    <property type="entry name" value="NADH-UbQ_OxRdtase_51kDa_CS"/>
</dbReference>
<dbReference type="Gene3D" id="6.10.250.1450">
    <property type="match status" value="1"/>
</dbReference>
<dbReference type="InterPro" id="IPR019554">
    <property type="entry name" value="Soluble_ligand-bd"/>
</dbReference>
<name>A0A644X8X8_9ZZZZ</name>
<dbReference type="EMBL" id="VSSQ01001983">
    <property type="protein sequence ID" value="MPM12519.1"/>
    <property type="molecule type" value="Genomic_DNA"/>
</dbReference>
<feature type="domain" description="NADH-ubiquinone oxidoreductase 51kDa subunit iron-sulphur binding" evidence="6">
    <location>
        <begin position="469"/>
        <end position="514"/>
    </location>
</feature>
<dbReference type="PANTHER" id="PTHR43578">
    <property type="entry name" value="NADH-QUINONE OXIDOREDUCTASE SUBUNIT F"/>
    <property type="match status" value="1"/>
</dbReference>
<dbReference type="Pfam" id="PF10531">
    <property type="entry name" value="SLBB"/>
    <property type="match status" value="1"/>
</dbReference>
<comment type="caution">
    <text evidence="7">The sequence shown here is derived from an EMBL/GenBank/DDBJ whole genome shotgun (WGS) entry which is preliminary data.</text>
</comment>
<dbReference type="Pfam" id="PF10589">
    <property type="entry name" value="NADH_4Fe-4S"/>
    <property type="match status" value="1"/>
</dbReference>
<dbReference type="Gene3D" id="3.40.50.11540">
    <property type="entry name" value="NADH-ubiquinone oxidoreductase 51kDa subunit"/>
    <property type="match status" value="1"/>
</dbReference>
<dbReference type="AlphaFoldDB" id="A0A644X8X8"/>
<dbReference type="SUPFAM" id="SSF140490">
    <property type="entry name" value="Nqo1C-terminal domain-like"/>
    <property type="match status" value="1"/>
</dbReference>
<proteinExistence type="inferred from homology"/>
<dbReference type="GO" id="GO:0010181">
    <property type="term" value="F:FMN binding"/>
    <property type="evidence" value="ECO:0007669"/>
    <property type="project" value="InterPro"/>
</dbReference>
<dbReference type="PROSITE" id="PS00645">
    <property type="entry name" value="COMPLEX1_51K_2"/>
    <property type="match status" value="1"/>
</dbReference>
<protein>
    <submittedName>
        <fullName evidence="7">Ferredoxin--NADP reductase</fullName>
        <ecNumber evidence="7">1.18.1.2</ecNumber>
    </submittedName>
</protein>
<dbReference type="CDD" id="cd02980">
    <property type="entry name" value="TRX_Fd_family"/>
    <property type="match status" value="1"/>
</dbReference>
<dbReference type="Pfam" id="PF01512">
    <property type="entry name" value="Complex1_51K"/>
    <property type="match status" value="1"/>
</dbReference>
<dbReference type="EC" id="1.18.1.2" evidence="7"/>
<dbReference type="GO" id="GO:0046872">
    <property type="term" value="F:metal ion binding"/>
    <property type="evidence" value="ECO:0007669"/>
    <property type="project" value="UniProtKB-KW"/>
</dbReference>
<evidence type="ECO:0000313" key="7">
    <source>
        <dbReference type="EMBL" id="MPM12519.1"/>
    </source>
</evidence>
<dbReference type="InterPro" id="IPR037207">
    <property type="entry name" value="Nuop51_4Fe4S-bd_sf"/>
</dbReference>